<feature type="compositionally biased region" description="Basic and acidic residues" evidence="1">
    <location>
        <begin position="1"/>
        <end position="10"/>
    </location>
</feature>
<gene>
    <name evidence="2" type="ORF">N7492_003805</name>
</gene>
<evidence type="ECO:0000256" key="1">
    <source>
        <dbReference type="SAM" id="MobiDB-lite"/>
    </source>
</evidence>
<protein>
    <submittedName>
        <fullName evidence="2">Uncharacterized protein</fullName>
    </submittedName>
</protein>
<evidence type="ECO:0000313" key="3">
    <source>
        <dbReference type="Proteomes" id="UP001146351"/>
    </source>
</evidence>
<comment type="caution">
    <text evidence="2">The sequence shown here is derived from an EMBL/GenBank/DDBJ whole genome shotgun (WGS) entry which is preliminary data.</text>
</comment>
<evidence type="ECO:0000313" key="2">
    <source>
        <dbReference type="EMBL" id="KAJ5180595.1"/>
    </source>
</evidence>
<reference evidence="2" key="1">
    <citation type="submission" date="2022-11" db="EMBL/GenBank/DDBJ databases">
        <authorList>
            <person name="Petersen C."/>
        </authorList>
    </citation>
    <scope>NUCLEOTIDE SEQUENCE</scope>
    <source>
        <strain evidence="2">IBT 21917</strain>
    </source>
</reference>
<proteinExistence type="predicted"/>
<name>A0A9W9LWX2_9EURO</name>
<keyword evidence="3" id="KW-1185">Reference proteome</keyword>
<organism evidence="2 3">
    <name type="scientific">Penicillium capsulatum</name>
    <dbReference type="NCBI Taxonomy" id="69766"/>
    <lineage>
        <taxon>Eukaryota</taxon>
        <taxon>Fungi</taxon>
        <taxon>Dikarya</taxon>
        <taxon>Ascomycota</taxon>
        <taxon>Pezizomycotina</taxon>
        <taxon>Eurotiomycetes</taxon>
        <taxon>Eurotiomycetidae</taxon>
        <taxon>Eurotiales</taxon>
        <taxon>Aspergillaceae</taxon>
        <taxon>Penicillium</taxon>
    </lineage>
</organism>
<accession>A0A9W9LWX2</accession>
<dbReference type="Proteomes" id="UP001146351">
    <property type="component" value="Unassembled WGS sequence"/>
</dbReference>
<reference evidence="2" key="2">
    <citation type="journal article" date="2023" name="IMA Fungus">
        <title>Comparative genomic study of the Penicillium genus elucidates a diverse pangenome and 15 lateral gene transfer events.</title>
        <authorList>
            <person name="Petersen C."/>
            <person name="Sorensen T."/>
            <person name="Nielsen M.R."/>
            <person name="Sondergaard T.E."/>
            <person name="Sorensen J.L."/>
            <person name="Fitzpatrick D.A."/>
            <person name="Frisvad J.C."/>
            <person name="Nielsen K.L."/>
        </authorList>
    </citation>
    <scope>NUCLEOTIDE SEQUENCE</scope>
    <source>
        <strain evidence="2">IBT 21917</strain>
    </source>
</reference>
<dbReference type="EMBL" id="JAPQKO010000002">
    <property type="protein sequence ID" value="KAJ5180595.1"/>
    <property type="molecule type" value="Genomic_DNA"/>
</dbReference>
<dbReference type="AlphaFoldDB" id="A0A9W9LWX2"/>
<feature type="region of interest" description="Disordered" evidence="1">
    <location>
        <begin position="1"/>
        <end position="67"/>
    </location>
</feature>
<sequence>MSSQSTRKEMLGPPAHGTFLATGDRPDDQNYPSPDPFRLAVDTFLEPPASKVSGLSGERADSSQDTEELMGAAVLGCWLAGPNGPGSHANESGEWSVID</sequence>